<feature type="compositionally biased region" description="Low complexity" evidence="1">
    <location>
        <begin position="423"/>
        <end position="434"/>
    </location>
</feature>
<feature type="region of interest" description="Disordered" evidence="1">
    <location>
        <begin position="565"/>
        <end position="601"/>
    </location>
</feature>
<dbReference type="EMBL" id="MN740445">
    <property type="protein sequence ID" value="QHU26879.1"/>
    <property type="molecule type" value="Genomic_DNA"/>
</dbReference>
<evidence type="ECO:0000256" key="1">
    <source>
        <dbReference type="SAM" id="MobiDB-lite"/>
    </source>
</evidence>
<feature type="region of interest" description="Disordered" evidence="1">
    <location>
        <begin position="423"/>
        <end position="459"/>
    </location>
</feature>
<feature type="compositionally biased region" description="Polar residues" evidence="1">
    <location>
        <begin position="448"/>
        <end position="459"/>
    </location>
</feature>
<evidence type="ECO:0000313" key="2">
    <source>
        <dbReference type="EMBL" id="QHU26879.1"/>
    </source>
</evidence>
<protein>
    <submittedName>
        <fullName evidence="2">Uncharacterized protein</fullName>
    </submittedName>
</protein>
<accession>A0A6C0L7F7</accession>
<sequence>MLSIKTTPLLLFLLLLIVLVISVLVGNSISSKEGFVSFQQTKNSLDLVSIPTYSSSNYTVKLFDQLYFDNKNGNIIEVDSTRHSGNTDTTGISIATTYVSARSSSSSSTSYKNIINGTTVVPQDTPPSQITTTASSYQSYMYLSQSVNTDFYTLFCFPWNTDTYIHIINNTTNIQEKSFYFNAQGEMKNYDYPDNTKLGLTSYIPYIKPADNSTADPFYDPQKALYKLASFVKYDITNGNLIIQTAQDGTSKSITVYSRTGTSTVVSTAGTITNTPTSVSSASFAPFTVVDTLGQNLVLYLPYETKTVIALIGFANASLTSLTLNNVVRFTATAVDSGNTKTPGMNTGTNPNPGFNMAPPTQDSAMSEYFKWYWYWKNTGASTSKLNYSDDYLLKTQIVPPVCPACSTGSTCTNCGGQGGSGTVSQTGKTVVGGNKVGTGGRPENVSEKSSGTLSSNSGANTIGGVLNNTVDKVTDVAGAGLVGAGMAVGGVALGAGALGSSAINTTGSVIKGVSKDVTGLAGGAGTGVKDVLMQNQGRGQGQGFGPTNRSQTGDQSQLNAQLYGQDNTSSVGPDGKKLDINRTEGSFQSPYGTTTGTQSGDQYSYYGALPSKGNANFMPVTADFSAFGR</sequence>
<organism evidence="2">
    <name type="scientific">viral metagenome</name>
    <dbReference type="NCBI Taxonomy" id="1070528"/>
    <lineage>
        <taxon>unclassified sequences</taxon>
        <taxon>metagenomes</taxon>
        <taxon>organismal metagenomes</taxon>
    </lineage>
</organism>
<dbReference type="AlphaFoldDB" id="A0A6C0L7F7"/>
<proteinExistence type="predicted"/>
<feature type="compositionally biased region" description="Polar residues" evidence="1">
    <location>
        <begin position="584"/>
        <end position="601"/>
    </location>
</feature>
<reference evidence="2" key="1">
    <citation type="journal article" date="2020" name="Nature">
        <title>Giant virus diversity and host interactions through global metagenomics.</title>
        <authorList>
            <person name="Schulz F."/>
            <person name="Roux S."/>
            <person name="Paez-Espino D."/>
            <person name="Jungbluth S."/>
            <person name="Walsh D.A."/>
            <person name="Denef V.J."/>
            <person name="McMahon K.D."/>
            <person name="Konstantinidis K.T."/>
            <person name="Eloe-Fadrosh E.A."/>
            <person name="Kyrpides N.C."/>
            <person name="Woyke T."/>
        </authorList>
    </citation>
    <scope>NUCLEOTIDE SEQUENCE</scope>
    <source>
        <strain evidence="2">GVMAG-M-3300027759-42</strain>
    </source>
</reference>
<name>A0A6C0L7F7_9ZZZZ</name>